<dbReference type="Proteomes" id="UP000054770">
    <property type="component" value="Unassembled WGS sequence"/>
</dbReference>
<comment type="caution">
    <text evidence="2">The sequence shown here is derived from an EMBL/GenBank/DDBJ whole genome shotgun (WGS) entry which is preliminary data.</text>
</comment>
<feature type="compositionally biased region" description="Polar residues" evidence="1">
    <location>
        <begin position="1"/>
        <end position="22"/>
    </location>
</feature>
<feature type="region of interest" description="Disordered" evidence="1">
    <location>
        <begin position="1"/>
        <end position="40"/>
    </location>
</feature>
<proteinExistence type="predicted"/>
<evidence type="ECO:0000313" key="2">
    <source>
        <dbReference type="EMBL" id="SAL87743.1"/>
    </source>
</evidence>
<dbReference type="AlphaFoldDB" id="A0A158L459"/>
<dbReference type="EMBL" id="FCON02000319">
    <property type="protein sequence ID" value="SAL87743.1"/>
    <property type="molecule type" value="Genomic_DNA"/>
</dbReference>
<protein>
    <submittedName>
        <fullName evidence="2">Uncharacterized protein</fullName>
    </submittedName>
</protein>
<evidence type="ECO:0000313" key="3">
    <source>
        <dbReference type="Proteomes" id="UP000054770"/>
    </source>
</evidence>
<sequence>MKGANTSAGNQTGHVPFSQPQYPSAPARKPNGMDPESPRKIRAGWKLNSRNPAAAPAIAALAMPRSICGVGPESAATA</sequence>
<evidence type="ECO:0000256" key="1">
    <source>
        <dbReference type="SAM" id="MobiDB-lite"/>
    </source>
</evidence>
<reference evidence="2" key="1">
    <citation type="submission" date="2016-01" db="EMBL/GenBank/DDBJ databases">
        <authorList>
            <person name="Peeters C."/>
        </authorList>
    </citation>
    <scope>NUCLEOTIDE SEQUENCE [LARGE SCALE GENOMIC DNA]</scope>
    <source>
        <strain evidence="2">LMG 22940</strain>
    </source>
</reference>
<gene>
    <name evidence="2" type="ORF">AWB68_08522</name>
</gene>
<keyword evidence="3" id="KW-1185">Reference proteome</keyword>
<accession>A0A158L459</accession>
<name>A0A158L459_9BURK</name>
<organism evidence="2 3">
    <name type="scientific">Caballeronia choica</name>
    <dbReference type="NCBI Taxonomy" id="326476"/>
    <lineage>
        <taxon>Bacteria</taxon>
        <taxon>Pseudomonadati</taxon>
        <taxon>Pseudomonadota</taxon>
        <taxon>Betaproteobacteria</taxon>
        <taxon>Burkholderiales</taxon>
        <taxon>Burkholderiaceae</taxon>
        <taxon>Caballeronia</taxon>
    </lineage>
</organism>